<feature type="signal peptide" evidence="3">
    <location>
        <begin position="1"/>
        <end position="28"/>
    </location>
</feature>
<comment type="caution">
    <text evidence="4">The sequence shown here is derived from an EMBL/GenBank/DDBJ whole genome shotgun (WGS) entry which is preliminary data.</text>
</comment>
<dbReference type="InterPro" id="IPR050955">
    <property type="entry name" value="Plant_Biomass_Hydrol_Est"/>
</dbReference>
<dbReference type="SUPFAM" id="SSF53474">
    <property type="entry name" value="alpha/beta-Hydrolases"/>
    <property type="match status" value="1"/>
</dbReference>
<dbReference type="EMBL" id="VBAJ01000066">
    <property type="protein sequence ID" value="TMJ09159.1"/>
    <property type="molecule type" value="Genomic_DNA"/>
</dbReference>
<accession>A0A537LMA9</accession>
<dbReference type="Proteomes" id="UP000318661">
    <property type="component" value="Unassembled WGS sequence"/>
</dbReference>
<evidence type="ECO:0000313" key="4">
    <source>
        <dbReference type="EMBL" id="TMJ09159.1"/>
    </source>
</evidence>
<sequence length="312" mass="33263">MMTLTRKMTVVMVSAALAWQAVSPRALGASVRRTIHTGALRRTFVLHAPPSVGAMSSVPLIFALHGGGGTGTGMERSTGFSPLADRDGVIVVYPDAFDGNWNDGRGDPHIRSQAEGVDDVGFISGLITLLSQEYPIDPKRVFATGISNGGFMSQLLAARLSDRIAAIAAVSSGMAPAVAASMQPVVPVSILVINGTDDPLVPYRGGPVVRDRGETISTNAIIRKWVTANHCKENPVVMQLPDTDPSDGTRVQKTAYLECAQHSVVALYRIDGGGHTWPGGSQYLPRAIIGRVSRDLDATQVIWKFFADHPRL</sequence>
<evidence type="ECO:0000256" key="1">
    <source>
        <dbReference type="ARBA" id="ARBA00022729"/>
    </source>
</evidence>
<evidence type="ECO:0000256" key="3">
    <source>
        <dbReference type="SAM" id="SignalP"/>
    </source>
</evidence>
<evidence type="ECO:0000256" key="2">
    <source>
        <dbReference type="ARBA" id="ARBA00022801"/>
    </source>
</evidence>
<dbReference type="Gene3D" id="3.40.50.1820">
    <property type="entry name" value="alpha/beta hydrolase"/>
    <property type="match status" value="1"/>
</dbReference>
<feature type="chain" id="PRO_5022026585" evidence="3">
    <location>
        <begin position="29"/>
        <end position="312"/>
    </location>
</feature>
<protein>
    <submittedName>
        <fullName evidence="4">Esterase</fullName>
    </submittedName>
</protein>
<dbReference type="Pfam" id="PF10503">
    <property type="entry name" value="Esterase_PHB"/>
    <property type="match status" value="1"/>
</dbReference>
<dbReference type="PANTHER" id="PTHR43037">
    <property type="entry name" value="UNNAMED PRODUCT-RELATED"/>
    <property type="match status" value="1"/>
</dbReference>
<dbReference type="AlphaFoldDB" id="A0A537LMA9"/>
<name>A0A537LMA9_9BACT</name>
<dbReference type="PANTHER" id="PTHR43037:SF1">
    <property type="entry name" value="BLL1128 PROTEIN"/>
    <property type="match status" value="1"/>
</dbReference>
<proteinExistence type="predicted"/>
<dbReference type="InterPro" id="IPR010126">
    <property type="entry name" value="Esterase_phb"/>
</dbReference>
<organism evidence="4 5">
    <name type="scientific">Candidatus Segetimicrobium genomatis</name>
    <dbReference type="NCBI Taxonomy" id="2569760"/>
    <lineage>
        <taxon>Bacteria</taxon>
        <taxon>Bacillati</taxon>
        <taxon>Candidatus Sysuimicrobiota</taxon>
        <taxon>Candidatus Sysuimicrobiia</taxon>
        <taxon>Candidatus Sysuimicrobiales</taxon>
        <taxon>Candidatus Segetimicrobiaceae</taxon>
        <taxon>Candidatus Segetimicrobium</taxon>
    </lineage>
</organism>
<dbReference type="InterPro" id="IPR029058">
    <property type="entry name" value="AB_hydrolase_fold"/>
</dbReference>
<dbReference type="GO" id="GO:0016787">
    <property type="term" value="F:hydrolase activity"/>
    <property type="evidence" value="ECO:0007669"/>
    <property type="project" value="UniProtKB-KW"/>
</dbReference>
<gene>
    <name evidence="4" type="ORF">E6G99_03090</name>
</gene>
<keyword evidence="1 3" id="KW-0732">Signal</keyword>
<keyword evidence="2" id="KW-0378">Hydrolase</keyword>
<evidence type="ECO:0000313" key="5">
    <source>
        <dbReference type="Proteomes" id="UP000318661"/>
    </source>
</evidence>
<dbReference type="GO" id="GO:0005576">
    <property type="term" value="C:extracellular region"/>
    <property type="evidence" value="ECO:0007669"/>
    <property type="project" value="InterPro"/>
</dbReference>
<reference evidence="4 5" key="1">
    <citation type="journal article" date="2019" name="Nat. Microbiol.">
        <title>Mediterranean grassland soil C-N compound turnover is dependent on rainfall and depth, and is mediated by genomically divergent microorganisms.</title>
        <authorList>
            <person name="Diamond S."/>
            <person name="Andeer P.F."/>
            <person name="Li Z."/>
            <person name="Crits-Christoph A."/>
            <person name="Burstein D."/>
            <person name="Anantharaman K."/>
            <person name="Lane K.R."/>
            <person name="Thomas B.C."/>
            <person name="Pan C."/>
            <person name="Northen T.R."/>
            <person name="Banfield J.F."/>
        </authorList>
    </citation>
    <scope>NUCLEOTIDE SEQUENCE [LARGE SCALE GENOMIC DNA]</scope>
    <source>
        <strain evidence="4">NP_2</strain>
    </source>
</reference>